<comment type="caution">
    <text evidence="1">The sequence shown here is derived from an EMBL/GenBank/DDBJ whole genome shotgun (WGS) entry which is preliminary data.</text>
</comment>
<sequence length="142" mass="15499">MVCGPSAERAMVTAVIMILEAAIGDHSGVRVAAAVITNLTIADDIDGAAKDEENRVGLVSYLNKTYSQSDLEVSPKKANLLTHRTNLIGKQTNCSLWRRISEFVKRSKYGRAILNNKDFKTEISARSAQATGALARLRHERG</sequence>
<evidence type="ECO:0000313" key="2">
    <source>
        <dbReference type="Proteomes" id="UP000735302"/>
    </source>
</evidence>
<evidence type="ECO:0000313" key="1">
    <source>
        <dbReference type="EMBL" id="GFO22767.1"/>
    </source>
</evidence>
<gene>
    <name evidence="1" type="ORF">PoB_004927200</name>
</gene>
<accession>A0AAV4BTV4</accession>
<proteinExistence type="predicted"/>
<reference evidence="1 2" key="1">
    <citation type="journal article" date="2021" name="Elife">
        <title>Chloroplast acquisition without the gene transfer in kleptoplastic sea slugs, Plakobranchus ocellatus.</title>
        <authorList>
            <person name="Maeda T."/>
            <person name="Takahashi S."/>
            <person name="Yoshida T."/>
            <person name="Shimamura S."/>
            <person name="Takaki Y."/>
            <person name="Nagai Y."/>
            <person name="Toyoda A."/>
            <person name="Suzuki Y."/>
            <person name="Arimoto A."/>
            <person name="Ishii H."/>
            <person name="Satoh N."/>
            <person name="Nishiyama T."/>
            <person name="Hasebe M."/>
            <person name="Maruyama T."/>
            <person name="Minagawa J."/>
            <person name="Obokata J."/>
            <person name="Shigenobu S."/>
        </authorList>
    </citation>
    <scope>NUCLEOTIDE SEQUENCE [LARGE SCALE GENOMIC DNA]</scope>
</reference>
<dbReference type="AlphaFoldDB" id="A0AAV4BTV4"/>
<protein>
    <submittedName>
        <fullName evidence="1">Uncharacterized protein</fullName>
    </submittedName>
</protein>
<organism evidence="1 2">
    <name type="scientific">Plakobranchus ocellatus</name>
    <dbReference type="NCBI Taxonomy" id="259542"/>
    <lineage>
        <taxon>Eukaryota</taxon>
        <taxon>Metazoa</taxon>
        <taxon>Spiralia</taxon>
        <taxon>Lophotrochozoa</taxon>
        <taxon>Mollusca</taxon>
        <taxon>Gastropoda</taxon>
        <taxon>Heterobranchia</taxon>
        <taxon>Euthyneura</taxon>
        <taxon>Panpulmonata</taxon>
        <taxon>Sacoglossa</taxon>
        <taxon>Placobranchoidea</taxon>
        <taxon>Plakobranchidae</taxon>
        <taxon>Plakobranchus</taxon>
    </lineage>
</organism>
<name>A0AAV4BTV4_9GAST</name>
<dbReference type="EMBL" id="BLXT01005456">
    <property type="protein sequence ID" value="GFO22767.1"/>
    <property type="molecule type" value="Genomic_DNA"/>
</dbReference>
<dbReference type="Proteomes" id="UP000735302">
    <property type="component" value="Unassembled WGS sequence"/>
</dbReference>
<keyword evidence="2" id="KW-1185">Reference proteome</keyword>